<dbReference type="GO" id="GO:0016779">
    <property type="term" value="F:nucleotidyltransferase activity"/>
    <property type="evidence" value="ECO:0007669"/>
    <property type="project" value="UniProtKB-KW"/>
</dbReference>
<proteinExistence type="predicted"/>
<dbReference type="EC" id="2.7.7.-" evidence="1"/>
<name>A0A485AIK3_KLUCR</name>
<accession>A0A485AIK3</accession>
<gene>
    <name evidence="1" type="primary">traC_2</name>
    <name evidence="1" type="ORF">NCTC12993_01909</name>
</gene>
<keyword evidence="1" id="KW-0548">Nucleotidyltransferase</keyword>
<dbReference type="AlphaFoldDB" id="A0A485AIK3"/>
<protein>
    <submittedName>
        <fullName evidence="1">DNA primase TraC</fullName>
        <ecNumber evidence="1">2.7.7.-</ecNumber>
    </submittedName>
</protein>
<reference evidence="1 2" key="1">
    <citation type="submission" date="2019-03" db="EMBL/GenBank/DDBJ databases">
        <authorList>
            <consortium name="Pathogen Informatics"/>
        </authorList>
    </citation>
    <scope>NUCLEOTIDE SEQUENCE [LARGE SCALE GENOMIC DNA]</scope>
    <source>
        <strain evidence="1 2">NCTC12993</strain>
    </source>
</reference>
<sequence>MREAGVIPCELPELIPGNVVRFRIEGDKSGSLNGWAYPFPDGAGCAFGSWKTGITACHFADGVQVNSIERKRVMMEARRAIGAIQRKAEVAAAAECRTKIGNAILASDEHPYLMRKGVKAHGIYQSGDWLLIPIHDQYGSVQSIQYIMPDGTKRFKSGALLKGGRYWLGRVSRQWQNRLYR</sequence>
<dbReference type="Proteomes" id="UP000401081">
    <property type="component" value="Unassembled WGS sequence"/>
</dbReference>
<organism evidence="1 2">
    <name type="scientific">Kluyvera cryocrescens</name>
    <name type="common">Kluyvera citrophila</name>
    <dbReference type="NCBI Taxonomy" id="580"/>
    <lineage>
        <taxon>Bacteria</taxon>
        <taxon>Pseudomonadati</taxon>
        <taxon>Pseudomonadota</taxon>
        <taxon>Gammaproteobacteria</taxon>
        <taxon>Enterobacterales</taxon>
        <taxon>Enterobacteriaceae</taxon>
        <taxon>Kluyvera</taxon>
    </lineage>
</organism>
<evidence type="ECO:0000313" key="2">
    <source>
        <dbReference type="Proteomes" id="UP000401081"/>
    </source>
</evidence>
<keyword evidence="1" id="KW-0808">Transferase</keyword>
<dbReference type="EMBL" id="CAADJD010000015">
    <property type="protein sequence ID" value="VFS61397.1"/>
    <property type="molecule type" value="Genomic_DNA"/>
</dbReference>
<evidence type="ECO:0000313" key="1">
    <source>
        <dbReference type="EMBL" id="VFS61397.1"/>
    </source>
</evidence>
<keyword evidence="2" id="KW-1185">Reference proteome</keyword>